<evidence type="ECO:0000313" key="3">
    <source>
        <dbReference type="Proteomes" id="UP000239709"/>
    </source>
</evidence>
<dbReference type="Gene3D" id="3.15.10.40">
    <property type="entry name" value="Uncharacterised protein PF07273, DUF1439"/>
    <property type="match status" value="1"/>
</dbReference>
<dbReference type="RefSeq" id="WP_106702092.1">
    <property type="nucleotide sequence ID" value="NZ_CP027666.1"/>
</dbReference>
<dbReference type="AlphaFoldDB" id="A0A2S0MC98"/>
<accession>A0A2S0MC98</accession>
<feature type="signal peptide" evidence="1">
    <location>
        <begin position="1"/>
        <end position="30"/>
    </location>
</feature>
<dbReference type="EMBL" id="CP027666">
    <property type="protein sequence ID" value="AVO33529.1"/>
    <property type="molecule type" value="Genomic_DNA"/>
</dbReference>
<protein>
    <recommendedName>
        <fullName evidence="4">DUF1439 domain-containing protein</fullName>
    </recommendedName>
</protein>
<feature type="chain" id="PRO_5015727865" description="DUF1439 domain-containing protein" evidence="1">
    <location>
        <begin position="31"/>
        <end position="199"/>
    </location>
</feature>
<dbReference type="OrthoDB" id="8895166at2"/>
<dbReference type="KEGG" id="otk:C6570_04115"/>
<reference evidence="2 3" key="1">
    <citation type="submission" date="2018-03" db="EMBL/GenBank/DDBJ databases">
        <title>Genome sequencing of Ottowia sp.</title>
        <authorList>
            <person name="Kim S.-J."/>
            <person name="Heo J."/>
            <person name="Kwon S.-W."/>
        </authorList>
    </citation>
    <scope>NUCLEOTIDE SEQUENCE [LARGE SCALE GENOMIC DNA]</scope>
    <source>
        <strain evidence="2 3">KADR8-3</strain>
    </source>
</reference>
<organism evidence="2 3">
    <name type="scientific">Ottowia oryzae</name>
    <dbReference type="NCBI Taxonomy" id="2109914"/>
    <lineage>
        <taxon>Bacteria</taxon>
        <taxon>Pseudomonadati</taxon>
        <taxon>Pseudomonadota</taxon>
        <taxon>Betaproteobacteria</taxon>
        <taxon>Burkholderiales</taxon>
        <taxon>Comamonadaceae</taxon>
        <taxon>Ottowia</taxon>
    </lineage>
</organism>
<evidence type="ECO:0000256" key="1">
    <source>
        <dbReference type="SAM" id="SignalP"/>
    </source>
</evidence>
<keyword evidence="3" id="KW-1185">Reference proteome</keyword>
<keyword evidence="1" id="KW-0732">Signal</keyword>
<evidence type="ECO:0000313" key="2">
    <source>
        <dbReference type="EMBL" id="AVO33529.1"/>
    </source>
</evidence>
<name>A0A2S0MC98_9BURK</name>
<dbReference type="Proteomes" id="UP000239709">
    <property type="component" value="Chromosome"/>
</dbReference>
<sequence>MSTRPISRQAALRLLTGAGLAALLPLGACAAGGNAANGMRSITLSQAKLNELLAKRFPYTRNFSGLADLSLQSPRLRLLPQTNRLGTAVDMVVSERLTGSRYTGGLDLDYGLRFDEQEGAIRMADVKVNRIDVDQVPPAQRELLSRYGPRAAETLLSNVVLYRIPDEYLSMARNLGWAVNALRVQPEGLRIEVGPQGAR</sequence>
<gene>
    <name evidence="2" type="ORF">C6570_04115</name>
</gene>
<proteinExistence type="predicted"/>
<evidence type="ECO:0008006" key="4">
    <source>
        <dbReference type="Google" id="ProtNLM"/>
    </source>
</evidence>